<accession>A0A9N8VD66</accession>
<organism evidence="2 3">
    <name type="scientific">Ambispora gerdemannii</name>
    <dbReference type="NCBI Taxonomy" id="144530"/>
    <lineage>
        <taxon>Eukaryota</taxon>
        <taxon>Fungi</taxon>
        <taxon>Fungi incertae sedis</taxon>
        <taxon>Mucoromycota</taxon>
        <taxon>Glomeromycotina</taxon>
        <taxon>Glomeromycetes</taxon>
        <taxon>Archaeosporales</taxon>
        <taxon>Ambisporaceae</taxon>
        <taxon>Ambispora</taxon>
    </lineage>
</organism>
<sequence>MDESKAAGHNSFEQLRHDVGGMTPQTAETIPSQHKSQPIASEENNITDIESSEADDNKSSLQNTASENHEPQAIHHMQRYAFKFLGAIWLAKIFWCLKILEKKRKRARF</sequence>
<evidence type="ECO:0000313" key="3">
    <source>
        <dbReference type="Proteomes" id="UP000789831"/>
    </source>
</evidence>
<reference evidence="2" key="1">
    <citation type="submission" date="2021-06" db="EMBL/GenBank/DDBJ databases">
        <authorList>
            <person name="Kallberg Y."/>
            <person name="Tangrot J."/>
            <person name="Rosling A."/>
        </authorList>
    </citation>
    <scope>NUCLEOTIDE SEQUENCE</scope>
    <source>
        <strain evidence="2">MT106</strain>
    </source>
</reference>
<name>A0A9N8VD66_9GLOM</name>
<proteinExistence type="predicted"/>
<keyword evidence="3" id="KW-1185">Reference proteome</keyword>
<gene>
    <name evidence="2" type="ORF">AGERDE_LOCUS1400</name>
</gene>
<comment type="caution">
    <text evidence="2">The sequence shown here is derived from an EMBL/GenBank/DDBJ whole genome shotgun (WGS) entry which is preliminary data.</text>
</comment>
<evidence type="ECO:0000256" key="1">
    <source>
        <dbReference type="SAM" id="MobiDB-lite"/>
    </source>
</evidence>
<dbReference type="EMBL" id="CAJVPL010000094">
    <property type="protein sequence ID" value="CAG8445739.1"/>
    <property type="molecule type" value="Genomic_DNA"/>
</dbReference>
<feature type="region of interest" description="Disordered" evidence="1">
    <location>
        <begin position="1"/>
        <end position="71"/>
    </location>
</feature>
<evidence type="ECO:0000313" key="2">
    <source>
        <dbReference type="EMBL" id="CAG8445739.1"/>
    </source>
</evidence>
<dbReference type="AlphaFoldDB" id="A0A9N8VD66"/>
<dbReference type="Proteomes" id="UP000789831">
    <property type="component" value="Unassembled WGS sequence"/>
</dbReference>
<feature type="compositionally biased region" description="Polar residues" evidence="1">
    <location>
        <begin position="23"/>
        <end position="49"/>
    </location>
</feature>
<protein>
    <submittedName>
        <fullName evidence="2">1906_t:CDS:1</fullName>
    </submittedName>
</protein>